<reference evidence="3" key="1">
    <citation type="submission" date="2016-01" db="EMBL/GenBank/DDBJ databases">
        <title>Draft genome of Chromobacterium sp. F49.</title>
        <authorList>
            <person name="Hong K.W."/>
        </authorList>
    </citation>
    <scope>NUCLEOTIDE SEQUENCE [LARGE SCALE GENOMIC DNA]</scope>
    <source>
        <strain evidence="3">M63</strain>
    </source>
</reference>
<dbReference type="eggNOG" id="COG0276">
    <property type="taxonomic scope" value="Bacteria"/>
</dbReference>
<evidence type="ECO:0000313" key="2">
    <source>
        <dbReference type="EMBL" id="KZE80694.1"/>
    </source>
</evidence>
<proteinExistence type="inferred from homology"/>
<dbReference type="GO" id="GO:0004325">
    <property type="term" value="F:ferrochelatase activity"/>
    <property type="evidence" value="ECO:0007669"/>
    <property type="project" value="InterPro"/>
</dbReference>
<dbReference type="InterPro" id="IPR001015">
    <property type="entry name" value="Ferrochelatase"/>
</dbReference>
<dbReference type="PANTHER" id="PTHR11108">
    <property type="entry name" value="FERROCHELATASE"/>
    <property type="match status" value="1"/>
</dbReference>
<dbReference type="PANTHER" id="PTHR11108:SF1">
    <property type="entry name" value="FERROCHELATASE, MITOCHONDRIAL"/>
    <property type="match status" value="1"/>
</dbReference>
<dbReference type="RefSeq" id="WP_063179905.1">
    <property type="nucleotide sequence ID" value="NZ_LQRA01000047.1"/>
</dbReference>
<dbReference type="Gene3D" id="3.40.50.1400">
    <property type="match status" value="2"/>
</dbReference>
<evidence type="ECO:0000256" key="1">
    <source>
        <dbReference type="RuleBase" id="RU004185"/>
    </source>
</evidence>
<name>A0A161S6Q5_9BACL</name>
<comment type="similarity">
    <text evidence="1">Belongs to the ferrochelatase family.</text>
</comment>
<protein>
    <submittedName>
        <fullName evidence="2">Uncharacterized protein</fullName>
    </submittedName>
</protein>
<dbReference type="Proteomes" id="UP000076563">
    <property type="component" value="Unassembled WGS sequence"/>
</dbReference>
<dbReference type="SUPFAM" id="SSF53800">
    <property type="entry name" value="Chelatase"/>
    <property type="match status" value="1"/>
</dbReference>
<dbReference type="EMBL" id="LQRA01000047">
    <property type="protein sequence ID" value="KZE80694.1"/>
    <property type="molecule type" value="Genomic_DNA"/>
</dbReference>
<gene>
    <name evidence="2" type="ORF">AV654_12210</name>
</gene>
<comment type="caution">
    <text evidence="2">The sequence shown here is derived from an EMBL/GenBank/DDBJ whole genome shotgun (WGS) entry which is preliminary data.</text>
</comment>
<dbReference type="STRING" id="1007103.GCA_000213315_07167"/>
<accession>A0A161S6Q5</accession>
<evidence type="ECO:0000313" key="3">
    <source>
        <dbReference type="Proteomes" id="UP000076563"/>
    </source>
</evidence>
<sequence>MIGILLPVYGLVRSVDEIEPFYTHIFHGQPPGEARLKDAIWRYRQLGTCDPLASITLRQAEALERRIGALLLDEVRVYVGCKHTPPFVPDAVEQMIRDGVRRVATLPVTPLYTRSGTGAYRKQVRDALQRIGVDLPVVDIEGWWAEPRFVDLLGRRLRSSVNWLSADGRSDYVVLFTAHSQPGLPQANERFCTEFEALAASVARAAGGCPWRLAYRSGGPAPQVWLGPDVREVIEAEAAAGRKAVVVCELMSMTENVEVLYDAGIDCWETATRHGMEFARTEFLNDAYEFMDMLSRYAARRIRCKDDAYGTASVLGT</sequence>
<dbReference type="AlphaFoldDB" id="A0A161S6Q5"/>
<dbReference type="Pfam" id="PF00762">
    <property type="entry name" value="Ferrochelatase"/>
    <property type="match status" value="1"/>
</dbReference>
<dbReference type="GO" id="GO:0006783">
    <property type="term" value="P:heme biosynthetic process"/>
    <property type="evidence" value="ECO:0007669"/>
    <property type="project" value="InterPro"/>
</dbReference>
<dbReference type="OrthoDB" id="2838298at2"/>
<organism evidence="2 3">
    <name type="scientific">Paenibacillus elgii</name>
    <dbReference type="NCBI Taxonomy" id="189691"/>
    <lineage>
        <taxon>Bacteria</taxon>
        <taxon>Bacillati</taxon>
        <taxon>Bacillota</taxon>
        <taxon>Bacilli</taxon>
        <taxon>Bacillales</taxon>
        <taxon>Paenibacillaceae</taxon>
        <taxon>Paenibacillus</taxon>
    </lineage>
</organism>
<keyword evidence="3" id="KW-1185">Reference proteome</keyword>